<gene>
    <name evidence="1" type="ORF">S06H3_01205</name>
</gene>
<dbReference type="AlphaFoldDB" id="X1KRL7"/>
<protein>
    <submittedName>
        <fullName evidence="1">Uncharacterized protein</fullName>
    </submittedName>
</protein>
<organism evidence="1">
    <name type="scientific">marine sediment metagenome</name>
    <dbReference type="NCBI Taxonomy" id="412755"/>
    <lineage>
        <taxon>unclassified sequences</taxon>
        <taxon>metagenomes</taxon>
        <taxon>ecological metagenomes</taxon>
    </lineage>
</organism>
<sequence length="86" mass="9867">MKGIDMLRSGDWNSMEVEIQADGTQIVKLTKDGENKGYRLKMRNMCMKNEEVLEDEEIDIRTPEHILERQAEAKCLISSKGGNDHD</sequence>
<name>X1KRL7_9ZZZZ</name>
<comment type="caution">
    <text evidence="1">The sequence shown here is derived from an EMBL/GenBank/DDBJ whole genome shotgun (WGS) entry which is preliminary data.</text>
</comment>
<reference evidence="1" key="1">
    <citation type="journal article" date="2014" name="Front. Microbiol.">
        <title>High frequency of phylogenetically diverse reductive dehalogenase-homologous genes in deep subseafloor sedimentary metagenomes.</title>
        <authorList>
            <person name="Kawai M."/>
            <person name="Futagami T."/>
            <person name="Toyoda A."/>
            <person name="Takaki Y."/>
            <person name="Nishi S."/>
            <person name="Hori S."/>
            <person name="Arai W."/>
            <person name="Tsubouchi T."/>
            <person name="Morono Y."/>
            <person name="Uchiyama I."/>
            <person name="Ito T."/>
            <person name="Fujiyama A."/>
            <person name="Inagaki F."/>
            <person name="Takami H."/>
        </authorList>
    </citation>
    <scope>NUCLEOTIDE SEQUENCE</scope>
    <source>
        <strain evidence="1">Expedition CK06-06</strain>
    </source>
</reference>
<accession>X1KRL7</accession>
<dbReference type="EMBL" id="BARV01000288">
    <property type="protein sequence ID" value="GAH96280.1"/>
    <property type="molecule type" value="Genomic_DNA"/>
</dbReference>
<evidence type="ECO:0000313" key="1">
    <source>
        <dbReference type="EMBL" id="GAH96280.1"/>
    </source>
</evidence>
<proteinExistence type="predicted"/>